<name>A0ABT5DQ63_9BACT</name>
<dbReference type="Proteomes" id="UP001221686">
    <property type="component" value="Unassembled WGS sequence"/>
</dbReference>
<gene>
    <name evidence="2" type="ORF">POL25_02210</name>
</gene>
<feature type="domain" description="HD-CE" evidence="1">
    <location>
        <begin position="53"/>
        <end position="227"/>
    </location>
</feature>
<evidence type="ECO:0000313" key="2">
    <source>
        <dbReference type="EMBL" id="MDC0715686.1"/>
    </source>
</evidence>
<proteinExistence type="predicted"/>
<accession>A0ABT5DQ63</accession>
<dbReference type="RefSeq" id="WP_272084111.1">
    <property type="nucleotide sequence ID" value="NZ_JAQNDL010000001.1"/>
</dbReference>
<sequence length="600" mass="68002">MTPTLTIEKALHRHQRANAHRAGHDFFTKYFLLRERLTKVEYAQAMQGFAGGNDHGPQHIFRVLGYLDALLGKNPTKVLNVYELFLAMMAVLYHDVGILLGREQHAEKSAYLLSLERNDYVFDALDKEYMSIAVRDHSSSQLIEEDCKKYPDEFKVREHTLRIRRVAALVRLADEIDEDAQRAPADLEAKMQLPEASRFFWAFNQRVLGVAPDPNRKHIAITMQFRPEDVTTNFPLPGKEPQPFVRLAIEKILKINKERVYCNRFLPDNAQYTRLELTLLPLKIDSSWTTPSVHTLSDATTFEELWAHLPADLLPQQKNTPASIVEARLLPAVAHGEIVGEEEFKRLYDLIQNLEDELSIEGTIDTRLRHGENVTEEHMNKILRAISGVRRALGLPITWRNWPVGPTRLVTADAFNEILASINQAAKAAAVKRGKATSTQIEESPALDPDRDLSLDTVTEAIHRQLVEFFGYDVSIISFDEIDGVKYLDVSIISKARTPYEVQTEVLLFARHIGLVPKDALAYVSLNLLRPPQEEYVPDLSIADVSLQARIALTDLHDFRASKVTAKQIWDKIGFFVPAALNELNRPVLQQAKILFSGGV</sequence>
<reference evidence="2 3" key="1">
    <citation type="submission" date="2022-11" db="EMBL/GenBank/DDBJ databases">
        <title>Minimal conservation of predation-associated metabolite biosynthetic gene clusters underscores biosynthetic potential of Myxococcota including descriptions for ten novel species: Archangium lansinium sp. nov., Myxococcus landrumus sp. nov., Nannocystis bai.</title>
        <authorList>
            <person name="Ahearne A."/>
            <person name="Stevens C."/>
            <person name="Dowd S."/>
        </authorList>
    </citation>
    <scope>NUCLEOTIDE SEQUENCE [LARGE SCALE GENOMIC DNA]</scope>
    <source>
        <strain evidence="2 3">BB15-2</strain>
    </source>
</reference>
<evidence type="ECO:0000313" key="3">
    <source>
        <dbReference type="Proteomes" id="UP001221686"/>
    </source>
</evidence>
<dbReference type="InterPro" id="IPR003607">
    <property type="entry name" value="HD/PDEase_dom"/>
</dbReference>
<dbReference type="EMBL" id="JAQNDL010000001">
    <property type="protein sequence ID" value="MDC0715686.1"/>
    <property type="molecule type" value="Genomic_DNA"/>
</dbReference>
<comment type="caution">
    <text evidence="2">The sequence shown here is derived from an EMBL/GenBank/DDBJ whole genome shotgun (WGS) entry which is preliminary data.</text>
</comment>
<protein>
    <submittedName>
        <fullName evidence="2">HD domain-containing protein</fullName>
    </submittedName>
</protein>
<dbReference type="Pfam" id="PF24391">
    <property type="entry name" value="HD-CE"/>
    <property type="match status" value="1"/>
</dbReference>
<dbReference type="InterPro" id="IPR056471">
    <property type="entry name" value="HD-CE"/>
</dbReference>
<dbReference type="SUPFAM" id="SSF109604">
    <property type="entry name" value="HD-domain/PDEase-like"/>
    <property type="match status" value="1"/>
</dbReference>
<dbReference type="CDD" id="cd00077">
    <property type="entry name" value="HDc"/>
    <property type="match status" value="1"/>
</dbReference>
<evidence type="ECO:0000259" key="1">
    <source>
        <dbReference type="Pfam" id="PF24391"/>
    </source>
</evidence>
<organism evidence="2 3">
    <name type="scientific">Nannocystis bainbridge</name>
    <dbReference type="NCBI Taxonomy" id="2995303"/>
    <lineage>
        <taxon>Bacteria</taxon>
        <taxon>Pseudomonadati</taxon>
        <taxon>Myxococcota</taxon>
        <taxon>Polyangia</taxon>
        <taxon>Nannocystales</taxon>
        <taxon>Nannocystaceae</taxon>
        <taxon>Nannocystis</taxon>
    </lineage>
</organism>
<keyword evidence="3" id="KW-1185">Reference proteome</keyword>
<dbReference type="Gene3D" id="1.10.3210.10">
    <property type="entry name" value="Hypothetical protein af1432"/>
    <property type="match status" value="1"/>
</dbReference>